<dbReference type="PIRSF" id="PIRSF005047">
    <property type="entry name" value="UCP005047_YshC"/>
    <property type="match status" value="1"/>
</dbReference>
<proteinExistence type="predicted"/>
<protein>
    <recommendedName>
        <fullName evidence="3">DNA-directed DNA polymerase X domain-containing protein</fullName>
    </recommendedName>
</protein>
<sequence>MITNTELAELLRDIAAAYKIKGEKKNRFRIIAYERAADAVEHLSSEAKDLWDEGKLMDVSGIGPSITAHLDELFKTGKSKHFDEVLKGLPPAMFELMKVPGIGAKTAYKLSKELGIAKAKNALRELKKSLRSGRVARIEGFGEISEQRLEKSIGEVKKGEKRLLLPYATLVADEVMKWLKKLNTGLEVHPLGSLRRKASTVGDVDLAISTKKPVEVLHHFVDYPRKLRKIEEGPSSASIMLPGNVQVDAMVSPPRSYGALLQHFTGSKHHNIALREHALKMGFSLNEKGIKNLKTKKMKNFETEVEFYEALGMEWIPPEIREDTGEIQAALNNKLPDLVDIKDIKGDLQIHSSFDIETSHDLGQNSMDEIAKRADELGYEYIAFTEHNPSQSGHNERSMIELLKRKREAVDKLNYSLVKTMKSLKKIFNSLEIDIMPNGELPVPETGFDYLDFALCSIHSSFRQNKKDMTNRVLNAFKHPKTRIFAHPTTRILNKREGVEFDWGVLFDFFKKSKKIVEINADPIRLDLPDILVREAVKFGVKMSLGTDTHYVTSMGNMVFGVSVARRGWAKKRDIINTYSLEEIEKILIQ</sequence>
<dbReference type="PANTHER" id="PTHR36928">
    <property type="entry name" value="PHOSPHATASE YCDX-RELATED"/>
    <property type="match status" value="1"/>
</dbReference>
<dbReference type="Gene3D" id="3.30.460.10">
    <property type="entry name" value="Beta Polymerase, domain 2"/>
    <property type="match status" value="1"/>
</dbReference>
<keyword evidence="2" id="KW-0548">Nucleotidyltransferase</keyword>
<dbReference type="PANTHER" id="PTHR36928:SF1">
    <property type="entry name" value="PHOSPHATASE YCDX-RELATED"/>
    <property type="match status" value="1"/>
</dbReference>
<dbReference type="Gene3D" id="3.30.210.10">
    <property type="entry name" value="DNA polymerase, thumb domain"/>
    <property type="match status" value="1"/>
</dbReference>
<dbReference type="InterPro" id="IPR043519">
    <property type="entry name" value="NT_sf"/>
</dbReference>
<dbReference type="InterPro" id="IPR022311">
    <property type="entry name" value="PolX-like"/>
</dbReference>
<dbReference type="SUPFAM" id="SSF47802">
    <property type="entry name" value="DNA polymerase beta, N-terminal domain-like"/>
    <property type="match status" value="1"/>
</dbReference>
<evidence type="ECO:0000313" key="5">
    <source>
        <dbReference type="Proteomes" id="UP000177082"/>
    </source>
</evidence>
<dbReference type="SUPFAM" id="SSF89550">
    <property type="entry name" value="PHP domain-like"/>
    <property type="match status" value="1"/>
</dbReference>
<dbReference type="InterPro" id="IPR016195">
    <property type="entry name" value="Pol/histidinol_Pase-like"/>
</dbReference>
<evidence type="ECO:0000256" key="2">
    <source>
        <dbReference type="ARBA" id="ARBA00022695"/>
    </source>
</evidence>
<dbReference type="CDD" id="cd00141">
    <property type="entry name" value="NT_POLXc"/>
    <property type="match status" value="1"/>
</dbReference>
<dbReference type="GO" id="GO:0008270">
    <property type="term" value="F:zinc ion binding"/>
    <property type="evidence" value="ECO:0007669"/>
    <property type="project" value="TreeGrafter"/>
</dbReference>
<dbReference type="AlphaFoldDB" id="A0A1F8BC14"/>
<dbReference type="InterPro" id="IPR037160">
    <property type="entry name" value="DNA_Pol_thumb_sf"/>
</dbReference>
<dbReference type="EMBL" id="MGHF01000035">
    <property type="protein sequence ID" value="OGM61582.1"/>
    <property type="molecule type" value="Genomic_DNA"/>
</dbReference>
<gene>
    <name evidence="4" type="ORF">A2961_03915</name>
</gene>
<dbReference type="GO" id="GO:0042578">
    <property type="term" value="F:phosphoric ester hydrolase activity"/>
    <property type="evidence" value="ECO:0007669"/>
    <property type="project" value="TreeGrafter"/>
</dbReference>
<dbReference type="Proteomes" id="UP000177082">
    <property type="component" value="Unassembled WGS sequence"/>
</dbReference>
<dbReference type="InterPro" id="IPR002054">
    <property type="entry name" value="DNA-dir_DNA_pol_X"/>
</dbReference>
<dbReference type="SMART" id="SM00483">
    <property type="entry name" value="POLXc"/>
    <property type="match status" value="1"/>
</dbReference>
<evidence type="ECO:0000313" key="4">
    <source>
        <dbReference type="EMBL" id="OGM61582.1"/>
    </source>
</evidence>
<dbReference type="Gene3D" id="1.10.150.20">
    <property type="entry name" value="5' to 3' exonuclease, C-terminal subdomain"/>
    <property type="match status" value="1"/>
</dbReference>
<accession>A0A1F8BC14</accession>
<dbReference type="InterPro" id="IPR029398">
    <property type="entry name" value="PolB_thumb"/>
</dbReference>
<dbReference type="InterPro" id="IPR027421">
    <property type="entry name" value="DNA_pol_lamdba_lyase_dom_sf"/>
</dbReference>
<evidence type="ECO:0000256" key="1">
    <source>
        <dbReference type="ARBA" id="ARBA00022679"/>
    </source>
</evidence>
<dbReference type="STRING" id="1802519.A2961_03915"/>
<reference evidence="4 5" key="1">
    <citation type="journal article" date="2016" name="Nat. Commun.">
        <title>Thousands of microbial genomes shed light on interconnected biogeochemical processes in an aquifer system.</title>
        <authorList>
            <person name="Anantharaman K."/>
            <person name="Brown C.T."/>
            <person name="Hug L.A."/>
            <person name="Sharon I."/>
            <person name="Castelle C.J."/>
            <person name="Probst A.J."/>
            <person name="Thomas B.C."/>
            <person name="Singh A."/>
            <person name="Wilkins M.J."/>
            <person name="Karaoz U."/>
            <person name="Brodie E.L."/>
            <person name="Williams K.H."/>
            <person name="Hubbard S.S."/>
            <person name="Banfield J.F."/>
        </authorList>
    </citation>
    <scope>NUCLEOTIDE SEQUENCE [LARGE SCALE GENOMIC DNA]</scope>
</reference>
<name>A0A1F8BC14_9BACT</name>
<dbReference type="Gene3D" id="3.20.20.140">
    <property type="entry name" value="Metal-dependent hydrolases"/>
    <property type="match status" value="1"/>
</dbReference>
<dbReference type="GO" id="GO:0003677">
    <property type="term" value="F:DNA binding"/>
    <property type="evidence" value="ECO:0007669"/>
    <property type="project" value="InterPro"/>
</dbReference>
<keyword evidence="1" id="KW-0808">Transferase</keyword>
<evidence type="ECO:0000259" key="3">
    <source>
        <dbReference type="SMART" id="SM00483"/>
    </source>
</evidence>
<dbReference type="GO" id="GO:0005829">
    <property type="term" value="C:cytosol"/>
    <property type="evidence" value="ECO:0007669"/>
    <property type="project" value="TreeGrafter"/>
</dbReference>
<organism evidence="4 5">
    <name type="scientific">Candidatus Woesebacteria bacterium RIFCSPLOWO2_01_FULL_39_21</name>
    <dbReference type="NCBI Taxonomy" id="1802519"/>
    <lineage>
        <taxon>Bacteria</taxon>
        <taxon>Candidatus Woeseibacteriota</taxon>
    </lineage>
</organism>
<dbReference type="GO" id="GO:0003887">
    <property type="term" value="F:DNA-directed DNA polymerase activity"/>
    <property type="evidence" value="ECO:0007669"/>
    <property type="project" value="InterPro"/>
</dbReference>
<dbReference type="InterPro" id="IPR050243">
    <property type="entry name" value="PHP_phosphatase"/>
</dbReference>
<feature type="domain" description="DNA-directed DNA polymerase X" evidence="3">
    <location>
        <begin position="2"/>
        <end position="322"/>
    </location>
</feature>
<dbReference type="Pfam" id="PF14716">
    <property type="entry name" value="HHH_8"/>
    <property type="match status" value="1"/>
</dbReference>
<comment type="caution">
    <text evidence="4">The sequence shown here is derived from an EMBL/GenBank/DDBJ whole genome shotgun (WGS) entry which is preliminary data.</text>
</comment>
<dbReference type="Pfam" id="PF14791">
    <property type="entry name" value="DNA_pol_B_thumb"/>
    <property type="match status" value="1"/>
</dbReference>
<dbReference type="Gene3D" id="1.10.150.110">
    <property type="entry name" value="DNA polymerase beta, N-terminal domain-like"/>
    <property type="match status" value="1"/>
</dbReference>
<dbReference type="InterPro" id="IPR010996">
    <property type="entry name" value="HHH_MUS81"/>
</dbReference>
<dbReference type="SUPFAM" id="SSF81301">
    <property type="entry name" value="Nucleotidyltransferase"/>
    <property type="match status" value="1"/>
</dbReference>